<accession>A0A3N4HNZ8</accession>
<keyword evidence="2" id="KW-1185">Reference proteome</keyword>
<sequence>MCPVHSTLEPLPPHTEAARSILFNALPTFRLRSPLFAEFIRTRFGPNGVNQRPHNQYNLVNKVEAYITFLICDLEDLNADEETHLAVAEDLDALKMDIARWMRTFKENGAGSVDLLGKVLRTFYVMIEGMKLCALKGACVPCEKPVKVRVARRGNAEDNVGE</sequence>
<reference evidence="1 2" key="1">
    <citation type="journal article" date="2018" name="Nat. Ecol. Evol.">
        <title>Pezizomycetes genomes reveal the molecular basis of ectomycorrhizal truffle lifestyle.</title>
        <authorList>
            <person name="Murat C."/>
            <person name="Payen T."/>
            <person name="Noel B."/>
            <person name="Kuo A."/>
            <person name="Morin E."/>
            <person name="Chen J."/>
            <person name="Kohler A."/>
            <person name="Krizsan K."/>
            <person name="Balestrini R."/>
            <person name="Da Silva C."/>
            <person name="Montanini B."/>
            <person name="Hainaut M."/>
            <person name="Levati E."/>
            <person name="Barry K.W."/>
            <person name="Belfiori B."/>
            <person name="Cichocki N."/>
            <person name="Clum A."/>
            <person name="Dockter R.B."/>
            <person name="Fauchery L."/>
            <person name="Guy J."/>
            <person name="Iotti M."/>
            <person name="Le Tacon F."/>
            <person name="Lindquist E.A."/>
            <person name="Lipzen A."/>
            <person name="Malagnac F."/>
            <person name="Mello A."/>
            <person name="Molinier V."/>
            <person name="Miyauchi S."/>
            <person name="Poulain J."/>
            <person name="Riccioni C."/>
            <person name="Rubini A."/>
            <person name="Sitrit Y."/>
            <person name="Splivallo R."/>
            <person name="Traeger S."/>
            <person name="Wang M."/>
            <person name="Zifcakova L."/>
            <person name="Wipf D."/>
            <person name="Zambonelli A."/>
            <person name="Paolocci F."/>
            <person name="Nowrousian M."/>
            <person name="Ottonello S."/>
            <person name="Baldrian P."/>
            <person name="Spatafora J.W."/>
            <person name="Henrissat B."/>
            <person name="Nagy L.G."/>
            <person name="Aury J.M."/>
            <person name="Wincker P."/>
            <person name="Grigoriev I.V."/>
            <person name="Bonfante P."/>
            <person name="Martin F.M."/>
        </authorList>
    </citation>
    <scope>NUCLEOTIDE SEQUENCE [LARGE SCALE GENOMIC DNA]</scope>
    <source>
        <strain evidence="1 2">RN42</strain>
    </source>
</reference>
<organism evidence="1 2">
    <name type="scientific">Ascobolus immersus RN42</name>
    <dbReference type="NCBI Taxonomy" id="1160509"/>
    <lineage>
        <taxon>Eukaryota</taxon>
        <taxon>Fungi</taxon>
        <taxon>Dikarya</taxon>
        <taxon>Ascomycota</taxon>
        <taxon>Pezizomycotina</taxon>
        <taxon>Pezizomycetes</taxon>
        <taxon>Pezizales</taxon>
        <taxon>Ascobolaceae</taxon>
        <taxon>Ascobolus</taxon>
    </lineage>
</organism>
<evidence type="ECO:0000313" key="2">
    <source>
        <dbReference type="Proteomes" id="UP000275078"/>
    </source>
</evidence>
<dbReference type="EMBL" id="ML119783">
    <property type="protein sequence ID" value="RPA74686.1"/>
    <property type="molecule type" value="Genomic_DNA"/>
</dbReference>
<evidence type="ECO:0000313" key="1">
    <source>
        <dbReference type="EMBL" id="RPA74686.1"/>
    </source>
</evidence>
<dbReference type="Proteomes" id="UP000275078">
    <property type="component" value="Unassembled WGS sequence"/>
</dbReference>
<proteinExistence type="predicted"/>
<name>A0A3N4HNZ8_ASCIM</name>
<protein>
    <submittedName>
        <fullName evidence="1">Uncharacterized protein</fullName>
    </submittedName>
</protein>
<dbReference type="AlphaFoldDB" id="A0A3N4HNZ8"/>
<gene>
    <name evidence="1" type="ORF">BJ508DRAFT_332832</name>
</gene>